<feature type="domain" description="TNase-like" evidence="4">
    <location>
        <begin position="20"/>
        <end position="149"/>
    </location>
</feature>
<comment type="caution">
    <text evidence="5">The sequence shown here is derived from an EMBL/GenBank/DDBJ whole genome shotgun (WGS) entry which is preliminary data.</text>
</comment>
<dbReference type="EMBL" id="LBTR01000032">
    <property type="protein sequence ID" value="KKQ44117.1"/>
    <property type="molecule type" value="Genomic_DNA"/>
</dbReference>
<dbReference type="PANTHER" id="PTHR12302:SF3">
    <property type="entry name" value="SERINE_THREONINE-PROTEIN KINASE 31"/>
    <property type="match status" value="1"/>
</dbReference>
<sequence>MCKRVFIDNFLKDLFEDPFGSETGIVGRVIDGDTIEIGDGIKVRYIGIDTPEVGSKNECFALEAKKKNEELVLGKNVSLEKDFSEKDKYGRLLRYVYVGEGENKIMVNEALVKEGFANAYTYPPDVKYKDLFLNAERRARVNKLGLWLKCS</sequence>
<proteinExistence type="predicted"/>
<dbReference type="GO" id="GO:0016787">
    <property type="term" value="F:hydrolase activity"/>
    <property type="evidence" value="ECO:0007669"/>
    <property type="project" value="UniProtKB-KW"/>
</dbReference>
<keyword evidence="1" id="KW-0540">Nuclease</keyword>
<dbReference type="Proteomes" id="UP000034603">
    <property type="component" value="Unassembled WGS sequence"/>
</dbReference>
<dbReference type="GO" id="GO:0004519">
    <property type="term" value="F:endonuclease activity"/>
    <property type="evidence" value="ECO:0007669"/>
    <property type="project" value="UniProtKB-KW"/>
</dbReference>
<evidence type="ECO:0000256" key="2">
    <source>
        <dbReference type="ARBA" id="ARBA00022759"/>
    </source>
</evidence>
<name>A0A0G0HPL4_9BACT</name>
<keyword evidence="3" id="KW-0378">Hydrolase</keyword>
<reference evidence="5 6" key="1">
    <citation type="journal article" date="2015" name="Nature">
        <title>rRNA introns, odd ribosomes, and small enigmatic genomes across a large radiation of phyla.</title>
        <authorList>
            <person name="Brown C.T."/>
            <person name="Hug L.A."/>
            <person name="Thomas B.C."/>
            <person name="Sharon I."/>
            <person name="Castelle C.J."/>
            <person name="Singh A."/>
            <person name="Wilkins M.J."/>
            <person name="Williams K.H."/>
            <person name="Banfield J.F."/>
        </authorList>
    </citation>
    <scope>NUCLEOTIDE SEQUENCE [LARGE SCALE GENOMIC DNA]</scope>
</reference>
<organism evidence="5 6">
    <name type="scientific">Candidatus Woesebacteria bacterium GW2011_GWA1_37_8</name>
    <dbReference type="NCBI Taxonomy" id="1618546"/>
    <lineage>
        <taxon>Bacteria</taxon>
        <taxon>Candidatus Woeseibacteriota</taxon>
    </lineage>
</organism>
<evidence type="ECO:0000259" key="4">
    <source>
        <dbReference type="PROSITE" id="PS50830"/>
    </source>
</evidence>
<accession>A0A0G0HPL4</accession>
<evidence type="ECO:0000313" key="6">
    <source>
        <dbReference type="Proteomes" id="UP000034603"/>
    </source>
</evidence>
<dbReference type="InterPro" id="IPR016071">
    <property type="entry name" value="Staphylococal_nuclease_OB-fold"/>
</dbReference>
<dbReference type="SMART" id="SM00318">
    <property type="entry name" value="SNc"/>
    <property type="match status" value="1"/>
</dbReference>
<dbReference type="Pfam" id="PF00565">
    <property type="entry name" value="SNase"/>
    <property type="match status" value="1"/>
</dbReference>
<evidence type="ECO:0000256" key="1">
    <source>
        <dbReference type="ARBA" id="ARBA00022722"/>
    </source>
</evidence>
<evidence type="ECO:0000313" key="5">
    <source>
        <dbReference type="EMBL" id="KKQ44117.1"/>
    </source>
</evidence>
<keyword evidence="2" id="KW-0255">Endonuclease</keyword>
<protein>
    <submittedName>
        <fullName evidence="5">Micrococcal nuclease</fullName>
    </submittedName>
</protein>
<dbReference type="Gene3D" id="2.40.50.90">
    <property type="match status" value="1"/>
</dbReference>
<dbReference type="PANTHER" id="PTHR12302">
    <property type="entry name" value="EBNA2 BINDING PROTEIN P100"/>
    <property type="match status" value="1"/>
</dbReference>
<dbReference type="InterPro" id="IPR035437">
    <property type="entry name" value="SNase_OB-fold_sf"/>
</dbReference>
<evidence type="ECO:0000256" key="3">
    <source>
        <dbReference type="ARBA" id="ARBA00022801"/>
    </source>
</evidence>
<gene>
    <name evidence="5" type="ORF">US62_C0032G0001</name>
</gene>
<dbReference type="SUPFAM" id="SSF50199">
    <property type="entry name" value="Staphylococcal nuclease"/>
    <property type="match status" value="1"/>
</dbReference>
<dbReference type="AlphaFoldDB" id="A0A0G0HPL4"/>
<dbReference type="PROSITE" id="PS50830">
    <property type="entry name" value="TNASE_3"/>
    <property type="match status" value="1"/>
</dbReference>